<dbReference type="Gene3D" id="3.30.565.10">
    <property type="entry name" value="Histidine kinase-like ATPase, C-terminal domain"/>
    <property type="match status" value="1"/>
</dbReference>
<dbReference type="EMBL" id="JAVDRL010000005">
    <property type="protein sequence ID" value="MDR6531147.1"/>
    <property type="molecule type" value="Genomic_DNA"/>
</dbReference>
<sequence length="1011" mass="110876">MRLIKAVLIATMLLHASAASAAEPVRRLAHYTHQRWTEEGEAPAPVLAMDQGRDGYLWLATGVGLFRFDGINFEPIDIEPGQGRQDPPSAVLAARNGDIWTSLGETHRFAVYRDGALRASALPAAPNRVVAMAEGKDGAIWALTARFDAELLRLRGDRWRAFNAAQGLPRDDALSLLVAADGAVWVSLSNSVARLPPGAERFEVVRRTPRANGMLSQDPLGRVWLSARTGSYPLTGPGGHGPPPAGPPYRTDDAQIRGAPRFDRAGNLWIATRYGGVQRVAAAGAFGRSSRLIETLGDRDGLSSDLTNQVFEDREGNIWIGSEKGLDKLRPATLRSEPLLNHPAAFGDKLLSASDGSVYVGEADTIYRIAPGGAPKPILRGVREPQSLCEAPDGAVWIAFATRVAVWKDGRTLRTFNRPDTDSIIYDCAFDRRGDFWISAAAGGLLRHHQGRWEAMFAQADGERFHPMTMVRDADGRLVLQWALRRLAWVDYPTRTFQGLDLGRDATAVTLYPAANGDVLAVGDFGLSRFRDGRVDTIRAGALRGRISGVVQTPQGDTWLAYPRALVRLDAQDLERAFARHAFSLPDLSLGFGDGLTSRPHSHTQRALVQGGDGRIWVATETGTLWMDPRHIVRTHLPPDVSIRSLAAGDHLYRDPADLRLKKATSSLEIDYAVLSFADPRQVSVRYKLEGFDRDWVDPGARRQAFYTNLKPGKYRFHVIAASNEGVWNRTGAAVAFDIPPTFLQSRWFLALCIGLTLALLWLFYRLRLAQLEQRIHVGHEARLSERERIARELHDTLLQSVQGLVLRFQSVANKMPPGDQSRDLLESALKRADDVIVDGRNRVRDLRMAESPGDLPAILEERGAAAGFDPPIPIHIITEGVARTVHPLVAAEIGRVAGEALFNIARHAKAQSVEVSIGFTDHQLSVRIRDDGVGIPQEVVVKGHKPGHFGLVGMRERAQRIGGALSIESRPGAGAEITLKLPARLAYADKAPARSRLSNFLRRFGRAPVA</sequence>
<dbReference type="GO" id="GO:0016301">
    <property type="term" value="F:kinase activity"/>
    <property type="evidence" value="ECO:0007669"/>
    <property type="project" value="UniProtKB-KW"/>
</dbReference>
<keyword evidence="4" id="KW-1133">Transmembrane helix</keyword>
<evidence type="ECO:0000313" key="8">
    <source>
        <dbReference type="Proteomes" id="UP001262754"/>
    </source>
</evidence>
<dbReference type="InterPro" id="IPR011123">
    <property type="entry name" value="Y_Y_Y"/>
</dbReference>
<evidence type="ECO:0000313" key="7">
    <source>
        <dbReference type="EMBL" id="MDR6531147.1"/>
    </source>
</evidence>
<keyword evidence="1" id="KW-0808">Transferase</keyword>
<dbReference type="PANTHER" id="PTHR24421:SF62">
    <property type="entry name" value="SENSORY TRANSDUCTION HISTIDINE KINASE"/>
    <property type="match status" value="1"/>
</dbReference>
<dbReference type="PROSITE" id="PS50109">
    <property type="entry name" value="HIS_KIN"/>
    <property type="match status" value="1"/>
</dbReference>
<keyword evidence="2 7" id="KW-0418">Kinase</keyword>
<dbReference type="InterPro" id="IPR013783">
    <property type="entry name" value="Ig-like_fold"/>
</dbReference>
<dbReference type="Gene3D" id="2.130.10.10">
    <property type="entry name" value="YVTN repeat-like/Quinoprotein amine dehydrogenase"/>
    <property type="match status" value="3"/>
</dbReference>
<dbReference type="SMART" id="SM00387">
    <property type="entry name" value="HATPase_c"/>
    <property type="match status" value="1"/>
</dbReference>
<keyword evidence="8" id="KW-1185">Reference proteome</keyword>
<reference evidence="7 8" key="1">
    <citation type="submission" date="2023-07" db="EMBL/GenBank/DDBJ databases">
        <title>Sorghum-associated microbial communities from plants grown in Nebraska, USA.</title>
        <authorList>
            <person name="Schachtman D."/>
        </authorList>
    </citation>
    <scope>NUCLEOTIDE SEQUENCE [LARGE SCALE GENOMIC DNA]</scope>
    <source>
        <strain evidence="7 8">DS2154</strain>
    </source>
</reference>
<feature type="transmembrane region" description="Helical" evidence="4">
    <location>
        <begin position="748"/>
        <end position="765"/>
    </location>
</feature>
<protein>
    <submittedName>
        <fullName evidence="7">Signal transduction histidine kinase</fullName>
    </submittedName>
</protein>
<feature type="signal peptide" evidence="5">
    <location>
        <begin position="1"/>
        <end position="21"/>
    </location>
</feature>
<dbReference type="CDD" id="cd16917">
    <property type="entry name" value="HATPase_UhpB-NarQ-NarX-like"/>
    <property type="match status" value="1"/>
</dbReference>
<dbReference type="Gene3D" id="2.60.40.10">
    <property type="entry name" value="Immunoglobulins"/>
    <property type="match status" value="1"/>
</dbReference>
<dbReference type="PANTHER" id="PTHR24421">
    <property type="entry name" value="NITRATE/NITRITE SENSOR PROTEIN NARX-RELATED"/>
    <property type="match status" value="1"/>
</dbReference>
<feature type="domain" description="Histidine kinase" evidence="6">
    <location>
        <begin position="893"/>
        <end position="986"/>
    </location>
</feature>
<gene>
    <name evidence="7" type="ORF">J2800_001889</name>
</gene>
<dbReference type="Proteomes" id="UP001262754">
    <property type="component" value="Unassembled WGS sequence"/>
</dbReference>
<evidence type="ECO:0000259" key="6">
    <source>
        <dbReference type="PROSITE" id="PS50109"/>
    </source>
</evidence>
<name>A0ABU1MY85_9CAUL</name>
<dbReference type="InterPro" id="IPR005467">
    <property type="entry name" value="His_kinase_dom"/>
</dbReference>
<evidence type="ECO:0000256" key="2">
    <source>
        <dbReference type="ARBA" id="ARBA00022777"/>
    </source>
</evidence>
<dbReference type="SUPFAM" id="SSF63829">
    <property type="entry name" value="Calcium-dependent phosphotriesterase"/>
    <property type="match status" value="2"/>
</dbReference>
<dbReference type="Gene3D" id="1.20.5.1930">
    <property type="match status" value="1"/>
</dbReference>
<organism evidence="7 8">
    <name type="scientific">Caulobacter rhizosphaerae</name>
    <dbReference type="NCBI Taxonomy" id="2010972"/>
    <lineage>
        <taxon>Bacteria</taxon>
        <taxon>Pseudomonadati</taxon>
        <taxon>Pseudomonadota</taxon>
        <taxon>Alphaproteobacteria</taxon>
        <taxon>Caulobacterales</taxon>
        <taxon>Caulobacteraceae</taxon>
        <taxon>Caulobacter</taxon>
    </lineage>
</organism>
<feature type="chain" id="PRO_5046039116" evidence="5">
    <location>
        <begin position="22"/>
        <end position="1011"/>
    </location>
</feature>
<dbReference type="InterPro" id="IPR015943">
    <property type="entry name" value="WD40/YVTN_repeat-like_dom_sf"/>
</dbReference>
<evidence type="ECO:0000256" key="3">
    <source>
        <dbReference type="ARBA" id="ARBA00023012"/>
    </source>
</evidence>
<comment type="caution">
    <text evidence="7">The sequence shown here is derived from an EMBL/GenBank/DDBJ whole genome shotgun (WGS) entry which is preliminary data.</text>
</comment>
<dbReference type="Pfam" id="PF07730">
    <property type="entry name" value="HisKA_3"/>
    <property type="match status" value="1"/>
</dbReference>
<dbReference type="InterPro" id="IPR011110">
    <property type="entry name" value="Reg_prop"/>
</dbReference>
<dbReference type="Pfam" id="PF07495">
    <property type="entry name" value="Y_Y_Y"/>
    <property type="match status" value="1"/>
</dbReference>
<keyword evidence="5" id="KW-0732">Signal</keyword>
<dbReference type="InterPro" id="IPR011712">
    <property type="entry name" value="Sig_transdc_His_kin_sub3_dim/P"/>
</dbReference>
<evidence type="ECO:0000256" key="1">
    <source>
        <dbReference type="ARBA" id="ARBA00022679"/>
    </source>
</evidence>
<dbReference type="Pfam" id="PF02518">
    <property type="entry name" value="HATPase_c"/>
    <property type="match status" value="1"/>
</dbReference>
<evidence type="ECO:0000256" key="5">
    <source>
        <dbReference type="SAM" id="SignalP"/>
    </source>
</evidence>
<dbReference type="SUPFAM" id="SSF55874">
    <property type="entry name" value="ATPase domain of HSP90 chaperone/DNA topoisomerase II/histidine kinase"/>
    <property type="match status" value="1"/>
</dbReference>
<evidence type="ECO:0000256" key="4">
    <source>
        <dbReference type="SAM" id="Phobius"/>
    </source>
</evidence>
<dbReference type="Pfam" id="PF07494">
    <property type="entry name" value="Reg_prop"/>
    <property type="match status" value="1"/>
</dbReference>
<dbReference type="RefSeq" id="WP_310030974.1">
    <property type="nucleotide sequence ID" value="NZ_JAVDRL010000005.1"/>
</dbReference>
<dbReference type="InterPro" id="IPR050482">
    <property type="entry name" value="Sensor_HK_TwoCompSys"/>
</dbReference>
<accession>A0ABU1MY85</accession>
<proteinExistence type="predicted"/>
<keyword evidence="4" id="KW-0812">Transmembrane</keyword>
<keyword evidence="3" id="KW-0902">Two-component regulatory system</keyword>
<dbReference type="InterPro" id="IPR003594">
    <property type="entry name" value="HATPase_dom"/>
</dbReference>
<dbReference type="InterPro" id="IPR036890">
    <property type="entry name" value="HATPase_C_sf"/>
</dbReference>
<keyword evidence="4" id="KW-0472">Membrane</keyword>